<feature type="region of interest" description="Disordered" evidence="4">
    <location>
        <begin position="360"/>
        <end position="388"/>
    </location>
</feature>
<feature type="region of interest" description="Disordered" evidence="4">
    <location>
        <begin position="112"/>
        <end position="175"/>
    </location>
</feature>
<keyword evidence="2" id="KW-0677">Repeat</keyword>
<gene>
    <name evidence="6" type="ORF">CVLEPA_LOCUS3409</name>
</gene>
<dbReference type="Pfam" id="PF00595">
    <property type="entry name" value="PDZ"/>
    <property type="match status" value="3"/>
</dbReference>
<evidence type="ECO:0000259" key="5">
    <source>
        <dbReference type="PROSITE" id="PS50106"/>
    </source>
</evidence>
<proteinExistence type="predicted"/>
<dbReference type="SMART" id="SM00228">
    <property type="entry name" value="PDZ"/>
    <property type="match status" value="3"/>
</dbReference>
<organism evidence="6 7">
    <name type="scientific">Clavelina lepadiformis</name>
    <name type="common">Light-bulb sea squirt</name>
    <name type="synonym">Ascidia lepadiformis</name>
    <dbReference type="NCBI Taxonomy" id="159417"/>
    <lineage>
        <taxon>Eukaryota</taxon>
        <taxon>Metazoa</taxon>
        <taxon>Chordata</taxon>
        <taxon>Tunicata</taxon>
        <taxon>Ascidiacea</taxon>
        <taxon>Aplousobranchia</taxon>
        <taxon>Clavelinidae</taxon>
        <taxon>Clavelina</taxon>
    </lineage>
</organism>
<feature type="compositionally biased region" description="Polar residues" evidence="4">
    <location>
        <begin position="644"/>
        <end position="684"/>
    </location>
</feature>
<evidence type="ECO:0000313" key="7">
    <source>
        <dbReference type="Proteomes" id="UP001642483"/>
    </source>
</evidence>
<dbReference type="InterPro" id="IPR001478">
    <property type="entry name" value="PDZ"/>
</dbReference>
<name>A0ABP0F474_CLALP</name>
<dbReference type="SUPFAM" id="SSF50156">
    <property type="entry name" value="PDZ domain-like"/>
    <property type="match status" value="3"/>
</dbReference>
<feature type="region of interest" description="Disordered" evidence="4">
    <location>
        <begin position="202"/>
        <end position="226"/>
    </location>
</feature>
<evidence type="ECO:0000256" key="1">
    <source>
        <dbReference type="ARBA" id="ARBA00004316"/>
    </source>
</evidence>
<keyword evidence="3" id="KW-0966">Cell projection</keyword>
<dbReference type="PANTHER" id="PTHR23116">
    <property type="entry name" value="PDZ DOMAIN CONTAINING WHIRLIN AND HARMONIN-RELATED"/>
    <property type="match status" value="1"/>
</dbReference>
<feature type="compositionally biased region" description="Low complexity" evidence="4">
    <location>
        <begin position="164"/>
        <end position="173"/>
    </location>
</feature>
<protein>
    <recommendedName>
        <fullName evidence="5">PDZ domain-containing protein</fullName>
    </recommendedName>
</protein>
<feature type="domain" description="PDZ" evidence="5">
    <location>
        <begin position="263"/>
        <end position="338"/>
    </location>
</feature>
<dbReference type="Proteomes" id="UP001642483">
    <property type="component" value="Unassembled WGS sequence"/>
</dbReference>
<dbReference type="InterPro" id="IPR036034">
    <property type="entry name" value="PDZ_sf"/>
</dbReference>
<feature type="domain" description="PDZ" evidence="5">
    <location>
        <begin position="1007"/>
        <end position="1075"/>
    </location>
</feature>
<sequence>MSIKMAFYKTTSTWSSQNPSTSSDQGSYKRAVNVNVYNLQTALRKLLTKEEQDDVTHILSCYHVNRNVYYLAESIKSILDTQKKKALIPLLKQVIPAADRPGFDQFTCESTYISKTPPRRGSNISHQRTVDSGIGSSSAGRSEIQTSYQSNRPYNPPPPRPHRSSSLSDLSRNSSEKSFKRFSAGNFGSAVRRKVKAVLTRRGSSSSVELKSSIQRRHGSESQLHKVGKSIGGGGDYMQNNGFTSGSETLSHAGKTAQDDVIYIKLRQNKHQELGFMIGGGAEVGTDIFVSQVDHNSAASKAGLREGDVLVKVNNTALNSRISHEKAAAVLKSKSNLVLHVKPSGVQDFMLNRRSLSWMDMHGRPASPPREKNSNDPASKTPLDNKRSSLRLLSAGERKVQMVVKPKQSLGLMIRGGSEYGLGVYVTGVDDNSAAENAGLKPGDEILEVNGIHLEGATHAEVVKIIKSSRILIMTVRYVGRIPQNQLIAPRMMDDRLSVFSSATGKATINMSAERVKQNGVRSTFQRKMMSTKQMILPNMHARSPTHLAAAKISSMMATLEESLLASPVWMALTDSARHTLRYYVREYTTGHVTPDGLVLALSEILDNTEKFSLTSAVRECIMEKDLDRFDVLVLRREIDALKNQNQQPSCSDSNSLGTKSMNSSLKSEDNSTLDPVASIQPSPVNGLPGTGPKHVEENDSCQIDLHSTPNESFANHSLTNGSKISPVKPTQGPPPPPPPAAFAKTSPVKPKRSSLIKPITKTDETKDGDQEFTPVEKDVGVTSNSNPGTPLSDEEERCQSPFSFALEKHRSSNSGRIKAANKTHAPMPEAEFFQEPQEQKQNDSPPSPVYAAVIKPVRNPSIKFKKKAQSNTTFTAFIPQDLSKNLEEIPPPSSETVSSSSSLNESSESLVPPPSKITLRPTTFGSYINEKIKNTHCYPIKVDVHQNPSVKDTTHKLFKPKPPSTPKEKCWPYCNTKLERFDTEDSSDENDSSKHPCLDEDVETQKVVIFRTATTLGLTIEGGAGTKQPLPRVLSVQPGSCAQMCGRIKLGHVIHEVNGKKLNGMNHKNVVRTIAIAFKEKNRDSIELILSGPYY</sequence>
<dbReference type="PANTHER" id="PTHR23116:SF37">
    <property type="entry name" value="WHIRLIN"/>
    <property type="match status" value="1"/>
</dbReference>
<feature type="compositionally biased region" description="Pro residues" evidence="4">
    <location>
        <begin position="732"/>
        <end position="741"/>
    </location>
</feature>
<comment type="caution">
    <text evidence="6">The sequence shown here is derived from an EMBL/GenBank/DDBJ whole genome shotgun (WGS) entry which is preliminary data.</text>
</comment>
<feature type="compositionally biased region" description="Basic and acidic residues" evidence="4">
    <location>
        <begin position="761"/>
        <end position="780"/>
    </location>
</feature>
<dbReference type="EMBL" id="CAWYQH010000002">
    <property type="protein sequence ID" value="CAK8673641.1"/>
    <property type="molecule type" value="Genomic_DNA"/>
</dbReference>
<feature type="domain" description="PDZ" evidence="5">
    <location>
        <begin position="399"/>
        <end position="469"/>
    </location>
</feature>
<feature type="region of interest" description="Disordered" evidence="4">
    <location>
        <begin position="644"/>
        <end position="801"/>
    </location>
</feature>
<dbReference type="InterPro" id="IPR051844">
    <property type="entry name" value="USH2_Complex_Protein"/>
</dbReference>
<accession>A0ABP0F474</accession>
<feature type="compositionally biased region" description="Polar residues" evidence="4">
    <location>
        <begin position="134"/>
        <end position="146"/>
    </location>
</feature>
<feature type="compositionally biased region" description="Polar residues" evidence="4">
    <location>
        <begin position="706"/>
        <end position="724"/>
    </location>
</feature>
<dbReference type="PROSITE" id="PS50106">
    <property type="entry name" value="PDZ"/>
    <property type="match status" value="3"/>
</dbReference>
<feature type="compositionally biased region" description="Low complexity" evidence="4">
    <location>
        <begin position="895"/>
        <end position="911"/>
    </location>
</feature>
<dbReference type="Gene3D" id="1.20.1160.20">
    <property type="match status" value="2"/>
</dbReference>
<evidence type="ECO:0000256" key="2">
    <source>
        <dbReference type="ARBA" id="ARBA00022737"/>
    </source>
</evidence>
<reference evidence="6 7" key="1">
    <citation type="submission" date="2024-02" db="EMBL/GenBank/DDBJ databases">
        <authorList>
            <person name="Daric V."/>
            <person name="Darras S."/>
        </authorList>
    </citation>
    <scope>NUCLEOTIDE SEQUENCE [LARGE SCALE GENOMIC DNA]</scope>
</reference>
<keyword evidence="7" id="KW-1185">Reference proteome</keyword>
<feature type="region of interest" description="Disordered" evidence="4">
    <location>
        <begin position="886"/>
        <end position="917"/>
    </location>
</feature>
<dbReference type="Gene3D" id="2.30.42.10">
    <property type="match status" value="3"/>
</dbReference>
<feature type="compositionally biased region" description="Polar residues" evidence="4">
    <location>
        <begin position="202"/>
        <end position="213"/>
    </location>
</feature>
<evidence type="ECO:0000256" key="3">
    <source>
        <dbReference type="ARBA" id="ARBA00023273"/>
    </source>
</evidence>
<comment type="subcellular location">
    <subcellularLocation>
        <location evidence="1">Cell projection</location>
    </subcellularLocation>
</comment>
<dbReference type="CDD" id="cd06741">
    <property type="entry name" value="PDZ2_FL-whirlin"/>
    <property type="match status" value="1"/>
</dbReference>
<evidence type="ECO:0000256" key="4">
    <source>
        <dbReference type="SAM" id="MobiDB-lite"/>
    </source>
</evidence>
<evidence type="ECO:0000313" key="6">
    <source>
        <dbReference type="EMBL" id="CAK8673641.1"/>
    </source>
</evidence>